<feature type="transmembrane region" description="Helical" evidence="6">
    <location>
        <begin position="60"/>
        <end position="78"/>
    </location>
</feature>
<reference evidence="8" key="2">
    <citation type="submission" date="2023-05" db="EMBL/GenBank/DDBJ databases">
        <authorList>
            <consortium name="Lawrence Berkeley National Laboratory"/>
            <person name="Steindorff A."/>
            <person name="Hensen N."/>
            <person name="Bonometti L."/>
            <person name="Westerberg I."/>
            <person name="Brannstrom I.O."/>
            <person name="Guillou S."/>
            <person name="Cros-Aarteil S."/>
            <person name="Calhoun S."/>
            <person name="Haridas S."/>
            <person name="Kuo A."/>
            <person name="Mondo S."/>
            <person name="Pangilinan J."/>
            <person name="Riley R."/>
            <person name="Labutti K."/>
            <person name="Andreopoulos B."/>
            <person name="Lipzen A."/>
            <person name="Chen C."/>
            <person name="Yanf M."/>
            <person name="Daum C."/>
            <person name="Ng V."/>
            <person name="Clum A."/>
            <person name="Ohm R."/>
            <person name="Martin F."/>
            <person name="Silar P."/>
            <person name="Natvig D."/>
            <person name="Lalanne C."/>
            <person name="Gautier V."/>
            <person name="Ament-Velasquez S.L."/>
            <person name="Kruys A."/>
            <person name="Hutchinson M.I."/>
            <person name="Powell A.J."/>
            <person name="Barry K."/>
            <person name="Miller A.N."/>
            <person name="Grigoriev I.V."/>
            <person name="Debuchy R."/>
            <person name="Gladieux P."/>
            <person name="Thoren M.H."/>
            <person name="Johannesson H."/>
        </authorList>
    </citation>
    <scope>NUCLEOTIDE SEQUENCE</scope>
    <source>
        <strain evidence="8">PSN309</strain>
    </source>
</reference>
<comment type="caution">
    <text evidence="8">The sequence shown here is derived from an EMBL/GenBank/DDBJ whole genome shotgun (WGS) entry which is preliminary data.</text>
</comment>
<evidence type="ECO:0000256" key="1">
    <source>
        <dbReference type="ARBA" id="ARBA00004127"/>
    </source>
</evidence>
<dbReference type="AlphaFoldDB" id="A0AAN6X7Z8"/>
<evidence type="ECO:0000256" key="2">
    <source>
        <dbReference type="ARBA" id="ARBA00022692"/>
    </source>
</evidence>
<evidence type="ECO:0000256" key="3">
    <source>
        <dbReference type="ARBA" id="ARBA00022989"/>
    </source>
</evidence>
<dbReference type="PANTHER" id="PTHR21324">
    <property type="entry name" value="FASTING-INDUCIBLE INTEGRAL MEMBRANE PROTEIN TM6P1-RELATED"/>
    <property type="match status" value="1"/>
</dbReference>
<feature type="transmembrane region" description="Helical" evidence="6">
    <location>
        <begin position="169"/>
        <end position="187"/>
    </location>
</feature>
<dbReference type="Proteomes" id="UP001302126">
    <property type="component" value="Unassembled WGS sequence"/>
</dbReference>
<feature type="transmembrane region" description="Helical" evidence="6">
    <location>
        <begin position="199"/>
        <end position="219"/>
    </location>
</feature>
<keyword evidence="3 6" id="KW-1133">Transmembrane helix</keyword>
<dbReference type="GO" id="GO:0012505">
    <property type="term" value="C:endomembrane system"/>
    <property type="evidence" value="ECO:0007669"/>
    <property type="project" value="UniProtKB-SubCell"/>
</dbReference>
<feature type="region of interest" description="Disordered" evidence="5">
    <location>
        <begin position="282"/>
        <end position="319"/>
    </location>
</feature>
<feature type="transmembrane region" description="Helical" evidence="6">
    <location>
        <begin position="131"/>
        <end position="149"/>
    </location>
</feature>
<feature type="transmembrane region" description="Helical" evidence="6">
    <location>
        <begin position="98"/>
        <end position="119"/>
    </location>
</feature>
<organism evidence="8 9">
    <name type="scientific">Podospora australis</name>
    <dbReference type="NCBI Taxonomy" id="1536484"/>
    <lineage>
        <taxon>Eukaryota</taxon>
        <taxon>Fungi</taxon>
        <taxon>Dikarya</taxon>
        <taxon>Ascomycota</taxon>
        <taxon>Pezizomycotina</taxon>
        <taxon>Sordariomycetes</taxon>
        <taxon>Sordariomycetidae</taxon>
        <taxon>Sordariales</taxon>
        <taxon>Podosporaceae</taxon>
        <taxon>Podospora</taxon>
    </lineage>
</organism>
<dbReference type="GO" id="GO:0005886">
    <property type="term" value="C:plasma membrane"/>
    <property type="evidence" value="ECO:0007669"/>
    <property type="project" value="TreeGrafter"/>
</dbReference>
<evidence type="ECO:0000259" key="7">
    <source>
        <dbReference type="Pfam" id="PF10277"/>
    </source>
</evidence>
<dbReference type="InterPro" id="IPR050911">
    <property type="entry name" value="DRAM/TMEM150_Autophagy_Mod"/>
</dbReference>
<dbReference type="Pfam" id="PF10277">
    <property type="entry name" value="Frag1"/>
    <property type="match status" value="1"/>
</dbReference>
<evidence type="ECO:0000313" key="9">
    <source>
        <dbReference type="Proteomes" id="UP001302126"/>
    </source>
</evidence>
<feature type="domain" description="CWH43-like N-terminal" evidence="7">
    <location>
        <begin position="6"/>
        <end position="221"/>
    </location>
</feature>
<evidence type="ECO:0000313" key="8">
    <source>
        <dbReference type="EMBL" id="KAK4193002.1"/>
    </source>
</evidence>
<feature type="transmembrane region" description="Helical" evidence="6">
    <location>
        <begin position="7"/>
        <end position="30"/>
    </location>
</feature>
<comment type="subcellular location">
    <subcellularLocation>
        <location evidence="1">Endomembrane system</location>
        <topology evidence="1">Multi-pass membrane protein</topology>
    </subcellularLocation>
</comment>
<gene>
    <name evidence="8" type="ORF">QBC35DRAFT_161838</name>
</gene>
<evidence type="ECO:0000256" key="6">
    <source>
        <dbReference type="SAM" id="Phobius"/>
    </source>
</evidence>
<sequence>MLRLSWWVYPIIAGVVWLATLLGLLLYWIVDADRVHYVSMDETQYIAYISDVGAAYLKPLFITGCVLTTVLLDISFFADRWLRHKGRLVPNTTMTEKVLAGLTIIFAIIGTAGLILLSIFDTARHPKLHNVFLLFFIAGYVLSAIFICWEYQRLGHHYKDHRSLRISFWIKVFFVVIEILLAIAFIACNFTDHYNPAAVLEWIIAFIFSAYVFSFYVDLIPAVNTKGHRGPMGPRYKGGRGAVISPGVNGNAYPRPMGNGSLGFDNLPLDRGDGQRYVGASEMEEARDSSGSNLTPPGATFLQDDRRRPGSRGGMASNF</sequence>
<keyword evidence="4 6" id="KW-0472">Membrane</keyword>
<accession>A0AAN6X7Z8</accession>
<dbReference type="EMBL" id="MU864352">
    <property type="protein sequence ID" value="KAK4193002.1"/>
    <property type="molecule type" value="Genomic_DNA"/>
</dbReference>
<evidence type="ECO:0000256" key="4">
    <source>
        <dbReference type="ARBA" id="ARBA00023136"/>
    </source>
</evidence>
<evidence type="ECO:0000256" key="5">
    <source>
        <dbReference type="SAM" id="MobiDB-lite"/>
    </source>
</evidence>
<keyword evidence="9" id="KW-1185">Reference proteome</keyword>
<reference evidence="8" key="1">
    <citation type="journal article" date="2023" name="Mol. Phylogenet. Evol.">
        <title>Genome-scale phylogeny and comparative genomics of the fungal order Sordariales.</title>
        <authorList>
            <person name="Hensen N."/>
            <person name="Bonometti L."/>
            <person name="Westerberg I."/>
            <person name="Brannstrom I.O."/>
            <person name="Guillou S."/>
            <person name="Cros-Aarteil S."/>
            <person name="Calhoun S."/>
            <person name="Haridas S."/>
            <person name="Kuo A."/>
            <person name="Mondo S."/>
            <person name="Pangilinan J."/>
            <person name="Riley R."/>
            <person name="LaButti K."/>
            <person name="Andreopoulos B."/>
            <person name="Lipzen A."/>
            <person name="Chen C."/>
            <person name="Yan M."/>
            <person name="Daum C."/>
            <person name="Ng V."/>
            <person name="Clum A."/>
            <person name="Steindorff A."/>
            <person name="Ohm R.A."/>
            <person name="Martin F."/>
            <person name="Silar P."/>
            <person name="Natvig D.O."/>
            <person name="Lalanne C."/>
            <person name="Gautier V."/>
            <person name="Ament-Velasquez S.L."/>
            <person name="Kruys A."/>
            <person name="Hutchinson M.I."/>
            <person name="Powell A.J."/>
            <person name="Barry K."/>
            <person name="Miller A.N."/>
            <person name="Grigoriev I.V."/>
            <person name="Debuchy R."/>
            <person name="Gladieux P."/>
            <person name="Hiltunen Thoren M."/>
            <person name="Johannesson H."/>
        </authorList>
    </citation>
    <scope>NUCLEOTIDE SEQUENCE</scope>
    <source>
        <strain evidence="8">PSN309</strain>
    </source>
</reference>
<dbReference type="PANTHER" id="PTHR21324:SF2">
    <property type="entry name" value="EG:22E5.9 PROTEIN"/>
    <property type="match status" value="1"/>
</dbReference>
<proteinExistence type="predicted"/>
<keyword evidence="2 6" id="KW-0812">Transmembrane</keyword>
<dbReference type="InterPro" id="IPR019402">
    <property type="entry name" value="CWH43_N"/>
</dbReference>
<name>A0AAN6X7Z8_9PEZI</name>
<protein>
    <submittedName>
        <fullName evidence="8">Frag1/DRAM/Sfk1 family-domain-containing protein</fullName>
    </submittedName>
</protein>